<evidence type="ECO:0000313" key="1">
    <source>
        <dbReference type="EMBL" id="GAH17238.1"/>
    </source>
</evidence>
<protein>
    <submittedName>
        <fullName evidence="1">Uncharacterized protein</fullName>
    </submittedName>
</protein>
<gene>
    <name evidence="1" type="ORF">S01H4_56986</name>
</gene>
<proteinExistence type="predicted"/>
<name>X1F8X5_9ZZZZ</name>
<accession>X1F8X5</accession>
<organism evidence="1">
    <name type="scientific">marine sediment metagenome</name>
    <dbReference type="NCBI Taxonomy" id="412755"/>
    <lineage>
        <taxon>unclassified sequences</taxon>
        <taxon>metagenomes</taxon>
        <taxon>ecological metagenomes</taxon>
    </lineage>
</organism>
<dbReference type="EMBL" id="BART01033092">
    <property type="protein sequence ID" value="GAH17238.1"/>
    <property type="molecule type" value="Genomic_DNA"/>
</dbReference>
<dbReference type="AlphaFoldDB" id="X1F8X5"/>
<sequence>MYNFPKNKLLIIDKIYDTNRKEVYALFLKDLEKLYNASDANYGYCSIYPNLSCTGFSRVILFVYRV</sequence>
<reference evidence="1" key="1">
    <citation type="journal article" date="2014" name="Front. Microbiol.">
        <title>High frequency of phylogenetically diverse reductive dehalogenase-homologous genes in deep subseafloor sedimentary metagenomes.</title>
        <authorList>
            <person name="Kawai M."/>
            <person name="Futagami T."/>
            <person name="Toyoda A."/>
            <person name="Takaki Y."/>
            <person name="Nishi S."/>
            <person name="Hori S."/>
            <person name="Arai W."/>
            <person name="Tsubouchi T."/>
            <person name="Morono Y."/>
            <person name="Uchiyama I."/>
            <person name="Ito T."/>
            <person name="Fujiyama A."/>
            <person name="Inagaki F."/>
            <person name="Takami H."/>
        </authorList>
    </citation>
    <scope>NUCLEOTIDE SEQUENCE</scope>
    <source>
        <strain evidence="1">Expedition CK06-06</strain>
    </source>
</reference>
<comment type="caution">
    <text evidence="1">The sequence shown here is derived from an EMBL/GenBank/DDBJ whole genome shotgun (WGS) entry which is preliminary data.</text>
</comment>